<accession>A0AAD9B021</accession>
<dbReference type="AlphaFoldDB" id="A0AAD9B021"/>
<feature type="compositionally biased region" description="Polar residues" evidence="1">
    <location>
        <begin position="245"/>
        <end position="255"/>
    </location>
</feature>
<keyword evidence="3" id="KW-1185">Reference proteome</keyword>
<feature type="compositionally biased region" description="Low complexity" evidence="1">
    <location>
        <begin position="208"/>
        <end position="222"/>
    </location>
</feature>
<evidence type="ECO:0000313" key="3">
    <source>
        <dbReference type="Proteomes" id="UP001243330"/>
    </source>
</evidence>
<dbReference type="Proteomes" id="UP001243330">
    <property type="component" value="Unassembled WGS sequence"/>
</dbReference>
<feature type="compositionally biased region" description="Polar residues" evidence="1">
    <location>
        <begin position="190"/>
        <end position="207"/>
    </location>
</feature>
<evidence type="ECO:0000313" key="2">
    <source>
        <dbReference type="EMBL" id="KAK1856329.1"/>
    </source>
</evidence>
<gene>
    <name evidence="2" type="ORF">CCHR01_01077</name>
</gene>
<evidence type="ECO:0000256" key="1">
    <source>
        <dbReference type="SAM" id="MobiDB-lite"/>
    </source>
</evidence>
<sequence length="525" mass="56332">MGREFSESSTANGCFRIGLFGRVQWLVCITWRALSYSPLPGQSFLSLLPLCPNASSPSTSFRSSRYPEQGLVCVCPATASLGNPFDQRESDTALPLITVGAGSRHIFPVEEAICKIWWSTLGFDKWSQHSPAERSPNVCPRSLTIPPSPAASHWLQRAVSSALQAGCPPGPVSPHSLSELQRRAGRAAQHLTSASQGPNHGSRSSFEPASRPLSPRRAASSRTVTGQLLSPWYEDTRRCRLPVPGSQSAITTPITKSGIDSCPPHDTQDNITHPGREATRHPRSRDGTNGDPSSHRSAILRQPLRSKPSPSHWPSSLPKSTNNTNTTNNTSPVAVALSPAARSARTKAGNTTRARAANRVVACSRPSANPIPSVRRPLAAFTASRPPLLWTLLSTSRLPSTLDEHPHHHTFTSWPCLQTPTPIDAPAARHASTLVGPFVLLSPTHHDSSSPHSILHALRLLCSCTLSKRPPLLPRDPITTRPGAPLPPPLSSSCLPTKHDALPDCRLPAAAPAALPPVSRRLPGE</sequence>
<dbReference type="EMBL" id="JAQOWY010000010">
    <property type="protein sequence ID" value="KAK1856329.1"/>
    <property type="molecule type" value="Genomic_DNA"/>
</dbReference>
<comment type="caution">
    <text evidence="2">The sequence shown here is derived from an EMBL/GenBank/DDBJ whole genome shotgun (WGS) entry which is preliminary data.</text>
</comment>
<proteinExistence type="predicted"/>
<reference evidence="2" key="1">
    <citation type="submission" date="2023-01" db="EMBL/GenBank/DDBJ databases">
        <title>Colletotrichum chrysophilum M932 genome sequence.</title>
        <authorList>
            <person name="Baroncelli R."/>
        </authorList>
    </citation>
    <scope>NUCLEOTIDE SEQUENCE</scope>
    <source>
        <strain evidence="2">M932</strain>
    </source>
</reference>
<feature type="compositionally biased region" description="Basic and acidic residues" evidence="1">
    <location>
        <begin position="274"/>
        <end position="288"/>
    </location>
</feature>
<feature type="compositionally biased region" description="Polar residues" evidence="1">
    <location>
        <begin position="308"/>
        <end position="320"/>
    </location>
</feature>
<feature type="compositionally biased region" description="Low complexity" evidence="1">
    <location>
        <begin position="346"/>
        <end position="355"/>
    </location>
</feature>
<feature type="region of interest" description="Disordered" evidence="1">
    <location>
        <begin position="238"/>
        <end position="355"/>
    </location>
</feature>
<feature type="region of interest" description="Disordered" evidence="1">
    <location>
        <begin position="165"/>
        <end position="225"/>
    </location>
</feature>
<feature type="compositionally biased region" description="Low complexity" evidence="1">
    <location>
        <begin position="321"/>
        <end position="330"/>
    </location>
</feature>
<protein>
    <submittedName>
        <fullName evidence="2">Uncharacterized protein</fullName>
    </submittedName>
</protein>
<feature type="region of interest" description="Disordered" evidence="1">
    <location>
        <begin position="473"/>
        <end position="497"/>
    </location>
</feature>
<organism evidence="2 3">
    <name type="scientific">Colletotrichum chrysophilum</name>
    <dbReference type="NCBI Taxonomy" id="1836956"/>
    <lineage>
        <taxon>Eukaryota</taxon>
        <taxon>Fungi</taxon>
        <taxon>Dikarya</taxon>
        <taxon>Ascomycota</taxon>
        <taxon>Pezizomycotina</taxon>
        <taxon>Sordariomycetes</taxon>
        <taxon>Hypocreomycetidae</taxon>
        <taxon>Glomerellales</taxon>
        <taxon>Glomerellaceae</taxon>
        <taxon>Colletotrichum</taxon>
        <taxon>Colletotrichum gloeosporioides species complex</taxon>
    </lineage>
</organism>
<name>A0AAD9B021_9PEZI</name>